<comment type="caution">
    <text evidence="1">The sequence shown here is derived from an EMBL/GenBank/DDBJ whole genome shotgun (WGS) entry which is preliminary data.</text>
</comment>
<evidence type="ECO:0000313" key="1">
    <source>
        <dbReference type="EMBL" id="KHF98666.1"/>
    </source>
</evidence>
<proteinExistence type="predicted"/>
<name>A0A0B0ME50_GOSAR</name>
<sequence>MKCVSDSGANEWGICEVYLSYVVCDSIWLRSICIL</sequence>
<evidence type="ECO:0000313" key="2">
    <source>
        <dbReference type="Proteomes" id="UP000032142"/>
    </source>
</evidence>
<dbReference type="Proteomes" id="UP000032142">
    <property type="component" value="Unassembled WGS sequence"/>
</dbReference>
<protein>
    <submittedName>
        <fullName evidence="1">Uncharacterized protein</fullName>
    </submittedName>
</protein>
<dbReference type="AlphaFoldDB" id="A0A0B0ME50"/>
<gene>
    <name evidence="1" type="ORF">F383_37888</name>
</gene>
<organism evidence="1 2">
    <name type="scientific">Gossypium arboreum</name>
    <name type="common">Tree cotton</name>
    <name type="synonym">Gossypium nanking</name>
    <dbReference type="NCBI Taxonomy" id="29729"/>
    <lineage>
        <taxon>Eukaryota</taxon>
        <taxon>Viridiplantae</taxon>
        <taxon>Streptophyta</taxon>
        <taxon>Embryophyta</taxon>
        <taxon>Tracheophyta</taxon>
        <taxon>Spermatophyta</taxon>
        <taxon>Magnoliopsida</taxon>
        <taxon>eudicotyledons</taxon>
        <taxon>Gunneridae</taxon>
        <taxon>Pentapetalae</taxon>
        <taxon>rosids</taxon>
        <taxon>malvids</taxon>
        <taxon>Malvales</taxon>
        <taxon>Malvaceae</taxon>
        <taxon>Malvoideae</taxon>
        <taxon>Gossypium</taxon>
    </lineage>
</organism>
<reference evidence="2" key="1">
    <citation type="submission" date="2014-09" db="EMBL/GenBank/DDBJ databases">
        <authorList>
            <person name="Mudge J."/>
            <person name="Ramaraj T."/>
            <person name="Lindquist I.E."/>
            <person name="Bharti A.K."/>
            <person name="Sundararajan A."/>
            <person name="Cameron C.T."/>
            <person name="Woodward J.E."/>
            <person name="May G.D."/>
            <person name="Brubaker C."/>
            <person name="Broadhvest J."/>
            <person name="Wilkins T.A."/>
        </authorList>
    </citation>
    <scope>NUCLEOTIDE SEQUENCE</scope>
    <source>
        <strain evidence="2">cv. AKA8401</strain>
    </source>
</reference>
<accession>A0A0B0ME50</accession>
<keyword evidence="2" id="KW-1185">Reference proteome</keyword>
<dbReference type="EMBL" id="JRRC01047943">
    <property type="protein sequence ID" value="KHF98666.1"/>
    <property type="molecule type" value="Genomic_DNA"/>
</dbReference>